<evidence type="ECO:0000313" key="2">
    <source>
        <dbReference type="Proteomes" id="UP001151760"/>
    </source>
</evidence>
<reference evidence="1" key="1">
    <citation type="journal article" date="2022" name="Int. J. Mol. Sci.">
        <title>Draft Genome of Tanacetum Coccineum: Genomic Comparison of Closely Related Tanacetum-Family Plants.</title>
        <authorList>
            <person name="Yamashiro T."/>
            <person name="Shiraishi A."/>
            <person name="Nakayama K."/>
            <person name="Satake H."/>
        </authorList>
    </citation>
    <scope>NUCLEOTIDE SEQUENCE</scope>
</reference>
<accession>A0ABQ4X6V4</accession>
<comment type="caution">
    <text evidence="1">The sequence shown here is derived from an EMBL/GenBank/DDBJ whole genome shotgun (WGS) entry which is preliminary data.</text>
</comment>
<sequence length="76" mass="8723">NKKKMVVSKLKLNSKAVKDQTSKRTVDPKLNPMTLVKPKSKEAESSRLIRETCFVVEAHEVQNCYQRFCCNVQLVV</sequence>
<reference evidence="1" key="2">
    <citation type="submission" date="2022-01" db="EMBL/GenBank/DDBJ databases">
        <authorList>
            <person name="Yamashiro T."/>
            <person name="Shiraishi A."/>
            <person name="Satake H."/>
            <person name="Nakayama K."/>
        </authorList>
    </citation>
    <scope>NUCLEOTIDE SEQUENCE</scope>
</reference>
<evidence type="ECO:0000313" key="1">
    <source>
        <dbReference type="EMBL" id="GJS60847.1"/>
    </source>
</evidence>
<proteinExistence type="predicted"/>
<dbReference type="EMBL" id="BQNB010009248">
    <property type="protein sequence ID" value="GJS60847.1"/>
    <property type="molecule type" value="Genomic_DNA"/>
</dbReference>
<organism evidence="1 2">
    <name type="scientific">Tanacetum coccineum</name>
    <dbReference type="NCBI Taxonomy" id="301880"/>
    <lineage>
        <taxon>Eukaryota</taxon>
        <taxon>Viridiplantae</taxon>
        <taxon>Streptophyta</taxon>
        <taxon>Embryophyta</taxon>
        <taxon>Tracheophyta</taxon>
        <taxon>Spermatophyta</taxon>
        <taxon>Magnoliopsida</taxon>
        <taxon>eudicotyledons</taxon>
        <taxon>Gunneridae</taxon>
        <taxon>Pentapetalae</taxon>
        <taxon>asterids</taxon>
        <taxon>campanulids</taxon>
        <taxon>Asterales</taxon>
        <taxon>Asteraceae</taxon>
        <taxon>Asteroideae</taxon>
        <taxon>Anthemideae</taxon>
        <taxon>Anthemidinae</taxon>
        <taxon>Tanacetum</taxon>
    </lineage>
</organism>
<protein>
    <submittedName>
        <fullName evidence="1">Uncharacterized protein</fullName>
    </submittedName>
</protein>
<dbReference type="Proteomes" id="UP001151760">
    <property type="component" value="Unassembled WGS sequence"/>
</dbReference>
<name>A0ABQ4X6V4_9ASTR</name>
<gene>
    <name evidence="1" type="ORF">Tco_0655631</name>
</gene>
<keyword evidence="2" id="KW-1185">Reference proteome</keyword>
<feature type="non-terminal residue" evidence="1">
    <location>
        <position position="1"/>
    </location>
</feature>